<evidence type="ECO:0000313" key="1">
    <source>
        <dbReference type="EMBL" id="AMN34781.1"/>
    </source>
</evidence>
<dbReference type="EMBL" id="CP010994">
    <property type="protein sequence ID" value="AMN34781.1"/>
    <property type="molecule type" value="Genomic_DNA"/>
</dbReference>
<accession>A0A127EFN7</accession>
<organism evidence="1 2">
    <name type="scientific">Clostridium perfringens</name>
    <dbReference type="NCBI Taxonomy" id="1502"/>
    <lineage>
        <taxon>Bacteria</taxon>
        <taxon>Bacillati</taxon>
        <taxon>Bacillota</taxon>
        <taxon>Clostridia</taxon>
        <taxon>Eubacteriales</taxon>
        <taxon>Clostridiaceae</taxon>
        <taxon>Clostridium</taxon>
    </lineage>
</organism>
<dbReference type="OrthoDB" id="9964738at2"/>
<protein>
    <submittedName>
        <fullName evidence="1">Uncharacterized protein</fullName>
    </submittedName>
</protein>
<dbReference type="AlphaFoldDB" id="A0A127EFN7"/>
<evidence type="ECO:0000313" key="2">
    <source>
        <dbReference type="Proteomes" id="UP000070260"/>
    </source>
</evidence>
<name>A0A127EFN7_CLOPF</name>
<dbReference type="PATRIC" id="fig|1502.177.peg.607"/>
<dbReference type="Proteomes" id="UP000070260">
    <property type="component" value="Chromosome"/>
</dbReference>
<sequence length="69" mass="8354">MKMRNVYSVSFKKSEKELKEFALTHDEFSKYIKGLIKIDKEKTEKIFTDEEIKEINRLIEKKLKEKKCP</sequence>
<proteinExistence type="predicted"/>
<gene>
    <name evidence="1" type="ORF">JFP838_03100</name>
</gene>
<reference evidence="1 2" key="1">
    <citation type="journal article" date="2016" name="PLoS ONE">
        <title>Plasmid Characterization and Chromosome Analysis of Two netF+ Clostridium perfringens Isolates Associated with Foal and Canine Necrotizing Enteritis.</title>
        <authorList>
            <person name="Mehdizadeh Gohari I."/>
            <person name="Kropinski A.M."/>
            <person name="Weese S.J."/>
            <person name="Parreira V.R."/>
            <person name="Whitehead A.E."/>
            <person name="Boerlin P."/>
            <person name="Prescott J.F."/>
        </authorList>
    </citation>
    <scope>NUCLEOTIDE SEQUENCE [LARGE SCALE GENOMIC DNA]</scope>
    <source>
        <strain evidence="1 2">JP838</strain>
    </source>
</reference>